<keyword evidence="2" id="KW-0645">Protease</keyword>
<keyword evidence="3" id="KW-0378">Hydrolase</keyword>
<dbReference type="EMBL" id="JAHRIP010028526">
    <property type="protein sequence ID" value="MEQ2290776.1"/>
    <property type="molecule type" value="Genomic_DNA"/>
</dbReference>
<evidence type="ECO:0000313" key="5">
    <source>
        <dbReference type="EMBL" id="MEQ2290776.1"/>
    </source>
</evidence>
<sequence length="99" mass="11719">MLKCEVIVCLFHSGCFSKDQVYLDGILRILRNRRNIDFKMLTSLGKVSFEDVERLRSFAALNRTRIPHFMRDQERYLQHLDHIVSVNELDDPTLEQLLP</sequence>
<dbReference type="PANTHER" id="PTHR31817">
    <property type="match status" value="1"/>
</dbReference>
<evidence type="ECO:0000256" key="3">
    <source>
        <dbReference type="ARBA" id="ARBA00022801"/>
    </source>
</evidence>
<gene>
    <name evidence="5" type="ORF">AMECASPLE_006452</name>
</gene>
<protein>
    <submittedName>
        <fullName evidence="5">Uncharacterized protein</fullName>
    </submittedName>
</protein>
<evidence type="ECO:0000256" key="4">
    <source>
        <dbReference type="ARBA" id="ARBA00023049"/>
    </source>
</evidence>
<keyword evidence="4" id="KW-0482">Metalloprotease</keyword>
<keyword evidence="6" id="KW-1185">Reference proteome</keyword>
<dbReference type="InterPro" id="IPR012548">
    <property type="entry name" value="MATCAP"/>
</dbReference>
<evidence type="ECO:0000256" key="2">
    <source>
        <dbReference type="ARBA" id="ARBA00022670"/>
    </source>
</evidence>
<proteinExistence type="predicted"/>
<organism evidence="5 6">
    <name type="scientific">Ameca splendens</name>
    <dbReference type="NCBI Taxonomy" id="208324"/>
    <lineage>
        <taxon>Eukaryota</taxon>
        <taxon>Metazoa</taxon>
        <taxon>Chordata</taxon>
        <taxon>Craniata</taxon>
        <taxon>Vertebrata</taxon>
        <taxon>Euteleostomi</taxon>
        <taxon>Actinopterygii</taxon>
        <taxon>Neopterygii</taxon>
        <taxon>Teleostei</taxon>
        <taxon>Neoteleostei</taxon>
        <taxon>Acanthomorphata</taxon>
        <taxon>Ovalentaria</taxon>
        <taxon>Atherinomorphae</taxon>
        <taxon>Cyprinodontiformes</taxon>
        <taxon>Goodeidae</taxon>
        <taxon>Ameca</taxon>
    </lineage>
</organism>
<accession>A0ABV0YB97</accession>
<name>A0ABV0YB97_9TELE</name>
<reference evidence="5 6" key="1">
    <citation type="submission" date="2021-06" db="EMBL/GenBank/DDBJ databases">
        <authorList>
            <person name="Palmer J.M."/>
        </authorList>
    </citation>
    <scope>NUCLEOTIDE SEQUENCE [LARGE SCALE GENOMIC DNA]</scope>
    <source>
        <strain evidence="5 6">AS_MEX2019</strain>
        <tissue evidence="5">Muscle</tissue>
    </source>
</reference>
<comment type="cofactor">
    <cofactor evidence="1">
        <name>Zn(2+)</name>
        <dbReference type="ChEBI" id="CHEBI:29105"/>
    </cofactor>
</comment>
<comment type="caution">
    <text evidence="5">The sequence shown here is derived from an EMBL/GenBank/DDBJ whole genome shotgun (WGS) entry which is preliminary data.</text>
</comment>
<evidence type="ECO:0000256" key="1">
    <source>
        <dbReference type="ARBA" id="ARBA00001947"/>
    </source>
</evidence>
<dbReference type="Proteomes" id="UP001469553">
    <property type="component" value="Unassembled WGS sequence"/>
</dbReference>
<evidence type="ECO:0000313" key="6">
    <source>
        <dbReference type="Proteomes" id="UP001469553"/>
    </source>
</evidence>
<dbReference type="PANTHER" id="PTHR31817:SF1">
    <property type="entry name" value="MICROTUBULE-ASSOCIATED TYROSINE CARBOXYPEPTIDASE 1"/>
    <property type="match status" value="1"/>
</dbReference>